<dbReference type="EMBL" id="JAATJA010000001">
    <property type="protein sequence ID" value="NJB66901.1"/>
    <property type="molecule type" value="Genomic_DNA"/>
</dbReference>
<proteinExistence type="predicted"/>
<protein>
    <submittedName>
        <fullName evidence="2">Putative Zn finger-like uncharacterized protein</fullName>
    </submittedName>
</protein>
<accession>A0A846QF73</accession>
<gene>
    <name evidence="2" type="ORF">GGQ74_000541</name>
</gene>
<dbReference type="InterPro" id="IPR011723">
    <property type="entry name" value="Znf/thioredoxin_put"/>
</dbReference>
<evidence type="ECO:0000259" key="1">
    <source>
        <dbReference type="Pfam" id="PF13717"/>
    </source>
</evidence>
<dbReference type="Pfam" id="PF13717">
    <property type="entry name" value="Zn_ribbon_4"/>
    <property type="match status" value="1"/>
</dbReference>
<sequence length="215" mass="23158">MQVTCSECHKTLNIADEKIPAGGRFSVKCPQCGQKIVVDAAAAGASVPPPTHAAPPPYPEPAQPILDLPTVEPDMFPPGSKVAFLYVADGAFHSAAEAWFGANGYHVSTSSDELEAIAKLRLNSYDIVLVEEGDAAKRLLSEISRWPGHKRRAINYVLLGTRAKSLDPNLAFQNGANFYMNTGDRDKAGDLLDGAIRGYELYYQFYKKAALSAGS</sequence>
<comment type="caution">
    <text evidence="2">The sequence shown here is derived from an EMBL/GenBank/DDBJ whole genome shotgun (WGS) entry which is preliminary data.</text>
</comment>
<dbReference type="NCBIfam" id="TIGR02098">
    <property type="entry name" value="MJ0042_CXXC"/>
    <property type="match status" value="1"/>
</dbReference>
<reference evidence="2 3" key="1">
    <citation type="submission" date="2020-03" db="EMBL/GenBank/DDBJ databases">
        <title>Genomic Encyclopedia of Type Strains, Phase IV (KMG-IV): sequencing the most valuable type-strain genomes for metagenomic binning, comparative biology and taxonomic classification.</title>
        <authorList>
            <person name="Goeker M."/>
        </authorList>
    </citation>
    <scope>NUCLEOTIDE SEQUENCE [LARGE SCALE GENOMIC DNA]</scope>
    <source>
        <strain evidence="2 3">DSM 24233</strain>
    </source>
</reference>
<name>A0A846QF73_9BACT</name>
<evidence type="ECO:0000313" key="2">
    <source>
        <dbReference type="EMBL" id="NJB66901.1"/>
    </source>
</evidence>
<organism evidence="2 3">
    <name type="scientific">Desulfobaculum xiamenense</name>
    <dbReference type="NCBI Taxonomy" id="995050"/>
    <lineage>
        <taxon>Bacteria</taxon>
        <taxon>Pseudomonadati</taxon>
        <taxon>Thermodesulfobacteriota</taxon>
        <taxon>Desulfovibrionia</taxon>
        <taxon>Desulfovibrionales</taxon>
        <taxon>Desulfovibrionaceae</taxon>
        <taxon>Desulfobaculum</taxon>
    </lineage>
</organism>
<dbReference type="Proteomes" id="UP000580856">
    <property type="component" value="Unassembled WGS sequence"/>
</dbReference>
<feature type="domain" description="Zinc finger/thioredoxin putative" evidence="1">
    <location>
        <begin position="1"/>
        <end position="36"/>
    </location>
</feature>
<keyword evidence="3" id="KW-1185">Reference proteome</keyword>
<dbReference type="RefSeq" id="WP_167939996.1">
    <property type="nucleotide sequence ID" value="NZ_JAATJA010000001.1"/>
</dbReference>
<dbReference type="AlphaFoldDB" id="A0A846QF73"/>
<evidence type="ECO:0000313" key="3">
    <source>
        <dbReference type="Proteomes" id="UP000580856"/>
    </source>
</evidence>